<reference evidence="2" key="1">
    <citation type="journal article" date="2023" name="Front. Plant Sci.">
        <title>Chromosomal-level genome assembly of Melastoma candidum provides insights into trichome evolution.</title>
        <authorList>
            <person name="Zhong Y."/>
            <person name="Wu W."/>
            <person name="Sun C."/>
            <person name="Zou P."/>
            <person name="Liu Y."/>
            <person name="Dai S."/>
            <person name="Zhou R."/>
        </authorList>
    </citation>
    <scope>NUCLEOTIDE SEQUENCE [LARGE SCALE GENOMIC DNA]</scope>
</reference>
<keyword evidence="2" id="KW-1185">Reference proteome</keyword>
<organism evidence="1 2">
    <name type="scientific">Melastoma candidum</name>
    <dbReference type="NCBI Taxonomy" id="119954"/>
    <lineage>
        <taxon>Eukaryota</taxon>
        <taxon>Viridiplantae</taxon>
        <taxon>Streptophyta</taxon>
        <taxon>Embryophyta</taxon>
        <taxon>Tracheophyta</taxon>
        <taxon>Spermatophyta</taxon>
        <taxon>Magnoliopsida</taxon>
        <taxon>eudicotyledons</taxon>
        <taxon>Gunneridae</taxon>
        <taxon>Pentapetalae</taxon>
        <taxon>rosids</taxon>
        <taxon>malvids</taxon>
        <taxon>Myrtales</taxon>
        <taxon>Melastomataceae</taxon>
        <taxon>Melastomatoideae</taxon>
        <taxon>Melastomateae</taxon>
        <taxon>Melastoma</taxon>
    </lineage>
</organism>
<dbReference type="Proteomes" id="UP001057402">
    <property type="component" value="Chromosome 4"/>
</dbReference>
<proteinExistence type="predicted"/>
<comment type="caution">
    <text evidence="1">The sequence shown here is derived from an EMBL/GenBank/DDBJ whole genome shotgun (WGS) entry which is preliminary data.</text>
</comment>
<name>A0ACB9R3K5_9MYRT</name>
<protein>
    <submittedName>
        <fullName evidence="1">Uncharacterized protein</fullName>
    </submittedName>
</protein>
<evidence type="ECO:0000313" key="2">
    <source>
        <dbReference type="Proteomes" id="UP001057402"/>
    </source>
</evidence>
<dbReference type="EMBL" id="CM042883">
    <property type="protein sequence ID" value="KAI4373088.1"/>
    <property type="molecule type" value="Genomic_DNA"/>
</dbReference>
<evidence type="ECO:0000313" key="1">
    <source>
        <dbReference type="EMBL" id="KAI4373088.1"/>
    </source>
</evidence>
<gene>
    <name evidence="1" type="ORF">MLD38_011251</name>
</gene>
<sequence>MRRLIILVFFASLSTFDWLPLSSSSKSSPESLNEGSASKRDILQHTIHFSTGGGAHGDGSSGGGSTSPEVGGSGSGSSSSNVPSSTAIIPVVTGGAAIRNHHGEGHNGERRTRGSPGYQPLFTMTLALCCLLTSRIWSMTG</sequence>
<accession>A0ACB9R3K5</accession>